<keyword evidence="18" id="KW-0460">Magnesium</keyword>
<dbReference type="InterPro" id="IPR043133">
    <property type="entry name" value="GTP-CH-I_C/QueF"/>
</dbReference>
<dbReference type="Pfam" id="PF00809">
    <property type="entry name" value="Pterin_bind"/>
    <property type="match status" value="1"/>
</dbReference>
<comment type="cofactor">
    <cofactor evidence="4">
        <name>Mg(2+)</name>
        <dbReference type="ChEBI" id="CHEBI:18420"/>
    </cofactor>
</comment>
<keyword evidence="17" id="KW-0067">ATP-binding</keyword>
<keyword evidence="27" id="KW-1185">Reference proteome</keyword>
<dbReference type="EC" id="2.5.1.15" evidence="10"/>
<dbReference type="OrthoDB" id="615426at2759"/>
<dbReference type="SUPFAM" id="SSF51717">
    <property type="entry name" value="Dihydropteroate synthetase-like"/>
    <property type="match status" value="1"/>
</dbReference>
<dbReference type="GO" id="GO:0004156">
    <property type="term" value="F:dihydropteroate synthase activity"/>
    <property type="evidence" value="ECO:0007669"/>
    <property type="project" value="UniProtKB-EC"/>
</dbReference>
<dbReference type="PROSITE" id="PS50972">
    <property type="entry name" value="PTERIN_BINDING"/>
    <property type="match status" value="1"/>
</dbReference>
<dbReference type="SUPFAM" id="SSF55620">
    <property type="entry name" value="Tetrahydrobiopterin biosynthesis enzymes-like"/>
    <property type="match status" value="2"/>
</dbReference>
<dbReference type="GO" id="GO:0003848">
    <property type="term" value="F:2-amino-4-hydroxy-6-hydroxymethyldihydropteridine diphosphokinase activity"/>
    <property type="evidence" value="ECO:0007669"/>
    <property type="project" value="UniProtKB-EC"/>
</dbReference>
<comment type="pathway">
    <text evidence="5">Cofactor biosynthesis; tetrahydrofolate biosynthesis; 7,8-dihydrofolate from 2-amino-4-hydroxy-6-hydroxymethyl-7,8-dihydropteridine diphosphate and 4-aminobenzoate: step 1/2.</text>
</comment>
<feature type="domain" description="Pterin-binding" evidence="25">
    <location>
        <begin position="437"/>
        <end position="726"/>
    </location>
</feature>
<dbReference type="InterPro" id="IPR006157">
    <property type="entry name" value="FolB_dom"/>
</dbReference>
<comment type="pathway">
    <text evidence="7">Cofactor biosynthesis; tetrahydrofolate biosynthesis; 2-amino-4-hydroxy-6-hydroxymethyl-7,8-dihydropteridine diphosphate from 7,8-dihydroneopterin triphosphate: step 4/4.</text>
</comment>
<dbReference type="CDD" id="cd00739">
    <property type="entry name" value="DHPS"/>
    <property type="match status" value="1"/>
</dbReference>
<comment type="catalytic activity">
    <reaction evidence="1">
        <text>(7,8-dihydropterin-6-yl)methyl diphosphate + 4-aminobenzoate = 7,8-dihydropteroate + diphosphate</text>
        <dbReference type="Rhea" id="RHEA:19949"/>
        <dbReference type="ChEBI" id="CHEBI:17836"/>
        <dbReference type="ChEBI" id="CHEBI:17839"/>
        <dbReference type="ChEBI" id="CHEBI:33019"/>
        <dbReference type="ChEBI" id="CHEBI:72950"/>
        <dbReference type="EC" id="2.5.1.15"/>
    </reaction>
</comment>
<evidence type="ECO:0000256" key="13">
    <source>
        <dbReference type="ARBA" id="ARBA00022679"/>
    </source>
</evidence>
<dbReference type="GO" id="GO:0016301">
    <property type="term" value="F:kinase activity"/>
    <property type="evidence" value="ECO:0007669"/>
    <property type="project" value="UniProtKB-KW"/>
</dbReference>
<evidence type="ECO:0000256" key="16">
    <source>
        <dbReference type="ARBA" id="ARBA00022777"/>
    </source>
</evidence>
<evidence type="ECO:0000259" key="25">
    <source>
        <dbReference type="PROSITE" id="PS50972"/>
    </source>
</evidence>
<keyword evidence="15" id="KW-0547">Nucleotide-binding</keyword>
<dbReference type="Gene3D" id="3.30.70.560">
    <property type="entry name" value="7,8-Dihydro-6-hydroxymethylpterin-pyrophosphokinase HPPK"/>
    <property type="match status" value="1"/>
</dbReference>
<dbReference type="InterPro" id="IPR000489">
    <property type="entry name" value="Pterin-binding_dom"/>
</dbReference>
<evidence type="ECO:0000256" key="22">
    <source>
        <dbReference type="ARBA" id="ARBA00061548"/>
    </source>
</evidence>
<keyword evidence="19" id="KW-0289">Folate biosynthesis</keyword>
<keyword evidence="14" id="KW-0479">Metal-binding</keyword>
<evidence type="ECO:0000256" key="12">
    <source>
        <dbReference type="ARBA" id="ARBA00013253"/>
    </source>
</evidence>
<dbReference type="InterPro" id="IPR045031">
    <property type="entry name" value="DHP_synth-like"/>
</dbReference>
<dbReference type="Gene3D" id="3.20.20.20">
    <property type="entry name" value="Dihydropteroate synthase-like"/>
    <property type="match status" value="1"/>
</dbReference>
<evidence type="ECO:0000256" key="2">
    <source>
        <dbReference type="ARBA" id="ARBA00000198"/>
    </source>
</evidence>
<comment type="catalytic activity">
    <reaction evidence="3">
        <text>7,8-dihydroneopterin = 6-hydroxymethyl-7,8-dihydropterin + glycolaldehyde</text>
        <dbReference type="Rhea" id="RHEA:10540"/>
        <dbReference type="ChEBI" id="CHEBI:17001"/>
        <dbReference type="ChEBI" id="CHEBI:17071"/>
        <dbReference type="ChEBI" id="CHEBI:44841"/>
        <dbReference type="EC" id="4.1.2.25"/>
    </reaction>
</comment>
<dbReference type="Pfam" id="PF01288">
    <property type="entry name" value="HPPK"/>
    <property type="match status" value="1"/>
</dbReference>
<dbReference type="PROSITE" id="PS00792">
    <property type="entry name" value="DHPS_1"/>
    <property type="match status" value="1"/>
</dbReference>
<gene>
    <name evidence="26" type="ORF">Malapachy_2318</name>
</gene>
<comment type="similarity">
    <text evidence="22">In the central section; belongs to the HPPK family.</text>
</comment>
<organism evidence="26 27">
    <name type="scientific">Malassezia pachydermatis</name>
    <dbReference type="NCBI Taxonomy" id="77020"/>
    <lineage>
        <taxon>Eukaryota</taxon>
        <taxon>Fungi</taxon>
        <taxon>Dikarya</taxon>
        <taxon>Basidiomycota</taxon>
        <taxon>Ustilaginomycotina</taxon>
        <taxon>Malasseziomycetes</taxon>
        <taxon>Malasseziales</taxon>
        <taxon>Malasseziaceae</taxon>
        <taxon>Malassezia</taxon>
    </lineage>
</organism>
<evidence type="ECO:0000256" key="11">
    <source>
        <dbReference type="ARBA" id="ARBA00013043"/>
    </source>
</evidence>
<dbReference type="GO" id="GO:0046654">
    <property type="term" value="P:tetrahydrofolate biosynthetic process"/>
    <property type="evidence" value="ECO:0007669"/>
    <property type="project" value="UniProtKB-UniPathway"/>
</dbReference>
<dbReference type="InterPro" id="IPR035907">
    <property type="entry name" value="Hppk_sf"/>
</dbReference>
<dbReference type="GO" id="GO:0004150">
    <property type="term" value="F:dihydroneopterin aldolase activity"/>
    <property type="evidence" value="ECO:0007669"/>
    <property type="project" value="UniProtKB-EC"/>
</dbReference>
<reference evidence="26 27" key="1">
    <citation type="submission" date="2015-07" db="EMBL/GenBank/DDBJ databases">
        <title>Draft Genome Sequence of Malassezia furfur CBS1878 and Malassezia pachydermatis CBS1879.</title>
        <authorList>
            <person name="Triana S."/>
            <person name="Ohm R."/>
            <person name="Gonzalez A."/>
            <person name="DeCock H."/>
            <person name="Restrepo S."/>
            <person name="Celis A."/>
        </authorList>
    </citation>
    <scope>NUCLEOTIDE SEQUENCE [LARGE SCALE GENOMIC DNA]</scope>
    <source>
        <strain evidence="26 27">CBS 1879</strain>
    </source>
</reference>
<sequence>MRQVVPPPALRDTIAVRNLNVRLLVGPDAWGRERPQPVYIDAKIRTDVSRAGQTDEVGDSHNYGTLYRALEALSTPSASFANMAHLAEVCARTCIESCHAPWADIEVRLPRSQLRAAYASVILTRTPHALAHPSSEDAQALCAADHTHLHDIDMFVILGVNPWERETKQRIAMHIDMWPLIASTSALQAMVQEVCTYVESTSFLTIETLVTQVAERLLVPHALDQVRVRVDKPSAILHADASSVEIVRDRSFFVEEAPSTTKEHTAILAIGTNLGDRMAHIQAALTKLEAHPAIHVVDTSFLYETTPMYYTDQPRFLNGACKITTSLLPMDLLDVCQRIEIDVGRTKVGVPRNGPRVIDLDILLYDREVIDEGERLQVPHPRLAERAFVLHPLCDLCPDYVHPVLQAKISALAPRATTDMTRVTAMGPALWHWGTKTFVMGILNATPDSFSDGGRHLSVEAAMTSARRMAEAGVDMFDVGGQSTAPGVVEVTSDEEAARVVPLIQALANDPATQHIPISIDTYRADVARQALDAGAHVVNDISGGTRDPAMLALVAERQCPYILMHMRGNANTMASLTTYEQGVVQGVVEELQPLVLAAMQAGIRRWNVIIDPGIGFAKDTHGNVDLLRHLPALNGPGAGHFGTANAPPFAPGDTAPSQPLASMRHMPLLLGVSRKRFLGALIQDPSAAPAQRMQATMAACAATIPTGCVDIVRIHDVVPAMDMVRATSDHP</sequence>
<dbReference type="VEuPathDB" id="FungiDB:Malapachy_2318"/>
<evidence type="ECO:0000256" key="5">
    <source>
        <dbReference type="ARBA" id="ARBA00004763"/>
    </source>
</evidence>
<dbReference type="GeneID" id="28728685"/>
<dbReference type="GO" id="GO:0005740">
    <property type="term" value="C:mitochondrial envelope"/>
    <property type="evidence" value="ECO:0007669"/>
    <property type="project" value="TreeGrafter"/>
</dbReference>
<evidence type="ECO:0000256" key="1">
    <source>
        <dbReference type="ARBA" id="ARBA00000012"/>
    </source>
</evidence>
<dbReference type="GO" id="GO:0046656">
    <property type="term" value="P:folic acid biosynthetic process"/>
    <property type="evidence" value="ECO:0007669"/>
    <property type="project" value="UniProtKB-KW"/>
</dbReference>
<dbReference type="SUPFAM" id="SSF55083">
    <property type="entry name" value="6-hydroxymethyl-7,8-dihydropterin pyrophosphokinase, HPPK"/>
    <property type="match status" value="1"/>
</dbReference>
<comment type="pathway">
    <text evidence="6">Cofactor biosynthesis; tetrahydrofolate biosynthesis; 2-amino-4-hydroxy-6-hydroxymethyl-7,8-dihydropteridine diphosphate from 7,8-dihydroneopterin triphosphate: step 3/4.</text>
</comment>
<dbReference type="UniPathway" id="UPA00077">
    <property type="reaction ID" value="UER00155"/>
</dbReference>
<evidence type="ECO:0000256" key="15">
    <source>
        <dbReference type="ARBA" id="ARBA00022741"/>
    </source>
</evidence>
<comment type="similarity">
    <text evidence="9">In the C-terminal section; belongs to the DHPS family.</text>
</comment>
<evidence type="ECO:0000256" key="6">
    <source>
        <dbReference type="ARBA" id="ARBA00005013"/>
    </source>
</evidence>
<evidence type="ECO:0000313" key="27">
    <source>
        <dbReference type="Proteomes" id="UP000037751"/>
    </source>
</evidence>
<dbReference type="PANTHER" id="PTHR20941">
    <property type="entry name" value="FOLATE SYNTHESIS PROTEINS"/>
    <property type="match status" value="1"/>
</dbReference>
<evidence type="ECO:0000256" key="20">
    <source>
        <dbReference type="ARBA" id="ARBA00023268"/>
    </source>
</evidence>
<evidence type="ECO:0000256" key="4">
    <source>
        <dbReference type="ARBA" id="ARBA00001946"/>
    </source>
</evidence>
<dbReference type="Gene3D" id="3.30.1130.10">
    <property type="match status" value="2"/>
</dbReference>
<dbReference type="NCBIfam" id="TIGR01498">
    <property type="entry name" value="folK"/>
    <property type="match status" value="1"/>
</dbReference>
<dbReference type="NCBIfam" id="TIGR00526">
    <property type="entry name" value="folB_dom"/>
    <property type="match status" value="2"/>
</dbReference>
<dbReference type="SMART" id="SM00905">
    <property type="entry name" value="FolB"/>
    <property type="match status" value="2"/>
</dbReference>
<keyword evidence="16" id="KW-0418">Kinase</keyword>
<dbReference type="EC" id="2.7.6.3" evidence="12"/>
<dbReference type="AlphaFoldDB" id="A0A0M8MVQ4"/>
<keyword evidence="13" id="KW-0808">Transferase</keyword>
<evidence type="ECO:0000256" key="23">
    <source>
        <dbReference type="ARBA" id="ARBA00067568"/>
    </source>
</evidence>
<dbReference type="EC" id="4.1.2.25" evidence="11"/>
<dbReference type="NCBIfam" id="TIGR01496">
    <property type="entry name" value="DHPS"/>
    <property type="match status" value="1"/>
</dbReference>
<dbReference type="EMBL" id="LGAV01000002">
    <property type="protein sequence ID" value="KOS15284.1"/>
    <property type="molecule type" value="Genomic_DNA"/>
</dbReference>
<dbReference type="GO" id="GO:0046872">
    <property type="term" value="F:metal ion binding"/>
    <property type="evidence" value="ECO:0007669"/>
    <property type="project" value="UniProtKB-KW"/>
</dbReference>
<evidence type="ECO:0000256" key="14">
    <source>
        <dbReference type="ARBA" id="ARBA00022723"/>
    </source>
</evidence>
<comment type="function">
    <text evidence="21">Catalyzes three sequential steps of tetrahydrofolate biosynthesis.</text>
</comment>
<evidence type="ECO:0000256" key="3">
    <source>
        <dbReference type="ARBA" id="ARBA00001353"/>
    </source>
</evidence>
<evidence type="ECO:0000256" key="8">
    <source>
        <dbReference type="ARBA" id="ARBA00009640"/>
    </source>
</evidence>
<comment type="caution">
    <text evidence="26">The sequence shown here is derived from an EMBL/GenBank/DDBJ whole genome shotgun (WGS) entry which is preliminary data.</text>
</comment>
<dbReference type="PANTHER" id="PTHR20941:SF1">
    <property type="entry name" value="FOLIC ACID SYNTHESIS PROTEIN FOL1"/>
    <property type="match status" value="1"/>
</dbReference>
<dbReference type="Pfam" id="PF02152">
    <property type="entry name" value="FolB"/>
    <property type="match status" value="2"/>
</dbReference>
<proteinExistence type="inferred from homology"/>
<evidence type="ECO:0000256" key="7">
    <source>
        <dbReference type="ARBA" id="ARBA00005051"/>
    </source>
</evidence>
<dbReference type="STRING" id="77020.A0A0M8MVQ4"/>
<dbReference type="FunFam" id="3.20.20.20:FF:000006">
    <property type="entry name" value="Dihydropteroate synthase"/>
    <property type="match status" value="1"/>
</dbReference>
<evidence type="ECO:0000256" key="24">
    <source>
        <dbReference type="ARBA" id="ARBA00068111"/>
    </source>
</evidence>
<dbReference type="InterPro" id="IPR011005">
    <property type="entry name" value="Dihydropteroate_synth-like_sf"/>
</dbReference>
<evidence type="ECO:0000256" key="21">
    <source>
        <dbReference type="ARBA" id="ARBA00058009"/>
    </source>
</evidence>
<dbReference type="GO" id="GO:0005524">
    <property type="term" value="F:ATP binding"/>
    <property type="evidence" value="ECO:0007669"/>
    <property type="project" value="UniProtKB-KW"/>
</dbReference>
<dbReference type="RefSeq" id="XP_017992916.1">
    <property type="nucleotide sequence ID" value="XM_018136810.1"/>
</dbReference>
<dbReference type="Proteomes" id="UP000037751">
    <property type="component" value="Unassembled WGS sequence"/>
</dbReference>
<evidence type="ECO:0000256" key="17">
    <source>
        <dbReference type="ARBA" id="ARBA00022840"/>
    </source>
</evidence>
<accession>A0A0M8MVQ4</accession>
<evidence type="ECO:0000256" key="9">
    <source>
        <dbReference type="ARBA" id="ARBA00009951"/>
    </source>
</evidence>
<dbReference type="CDD" id="cd00483">
    <property type="entry name" value="HPPK"/>
    <property type="match status" value="1"/>
</dbReference>
<keyword evidence="20" id="KW-0511">Multifunctional enzyme</keyword>
<evidence type="ECO:0000256" key="19">
    <source>
        <dbReference type="ARBA" id="ARBA00022909"/>
    </source>
</evidence>
<protein>
    <recommendedName>
        <fullName evidence="23">Folic acid synthesis protein FOL1</fullName>
        <ecNumber evidence="10">2.5.1.15</ecNumber>
        <ecNumber evidence="12">2.7.6.3</ecNumber>
        <ecNumber evidence="11">4.1.2.25</ecNumber>
    </recommendedName>
    <alternativeName>
        <fullName evidence="24">Folic acid synthesis protein fol1</fullName>
    </alternativeName>
</protein>
<evidence type="ECO:0000256" key="10">
    <source>
        <dbReference type="ARBA" id="ARBA00012458"/>
    </source>
</evidence>
<name>A0A0M8MVQ4_9BASI</name>
<evidence type="ECO:0000313" key="26">
    <source>
        <dbReference type="EMBL" id="KOS15284.1"/>
    </source>
</evidence>
<dbReference type="PROSITE" id="PS00794">
    <property type="entry name" value="HPPK"/>
    <property type="match status" value="1"/>
</dbReference>
<dbReference type="InterPro" id="IPR000550">
    <property type="entry name" value="Hppk"/>
</dbReference>
<comment type="similarity">
    <text evidence="8">In the N-terminal section; belongs to the DHNA family.</text>
</comment>
<dbReference type="InterPro" id="IPR006390">
    <property type="entry name" value="DHP_synth_dom"/>
</dbReference>
<comment type="catalytic activity">
    <reaction evidence="2">
        <text>6-hydroxymethyl-7,8-dihydropterin + ATP = (7,8-dihydropterin-6-yl)methyl diphosphate + AMP + H(+)</text>
        <dbReference type="Rhea" id="RHEA:11412"/>
        <dbReference type="ChEBI" id="CHEBI:15378"/>
        <dbReference type="ChEBI" id="CHEBI:30616"/>
        <dbReference type="ChEBI" id="CHEBI:44841"/>
        <dbReference type="ChEBI" id="CHEBI:72950"/>
        <dbReference type="ChEBI" id="CHEBI:456215"/>
        <dbReference type="EC" id="2.7.6.3"/>
    </reaction>
</comment>
<evidence type="ECO:0000256" key="18">
    <source>
        <dbReference type="ARBA" id="ARBA00022842"/>
    </source>
</evidence>